<evidence type="ECO:0000256" key="17">
    <source>
        <dbReference type="SAM" id="MobiDB-lite"/>
    </source>
</evidence>
<evidence type="ECO:0000256" key="14">
    <source>
        <dbReference type="ARBA" id="ARBA00055511"/>
    </source>
</evidence>
<feature type="compositionally biased region" description="Acidic residues" evidence="17">
    <location>
        <begin position="24"/>
        <end position="42"/>
    </location>
</feature>
<keyword evidence="6" id="KW-0963">Cytoplasm</keyword>
<evidence type="ECO:0000256" key="7">
    <source>
        <dbReference type="ARBA" id="ARBA00022553"/>
    </source>
</evidence>
<dbReference type="Pfam" id="PF25894">
    <property type="entry name" value="WHD_HELB"/>
    <property type="match status" value="1"/>
</dbReference>
<dbReference type="GO" id="GO:0006974">
    <property type="term" value="P:DNA damage response"/>
    <property type="evidence" value="ECO:0007669"/>
    <property type="project" value="UniProtKB-ARBA"/>
</dbReference>
<feature type="compositionally biased region" description="Low complexity" evidence="17">
    <location>
        <begin position="934"/>
        <end position="944"/>
    </location>
</feature>
<evidence type="ECO:0000256" key="8">
    <source>
        <dbReference type="ARBA" id="ARBA00022741"/>
    </source>
</evidence>
<dbReference type="GO" id="GO:2000042">
    <property type="term" value="P:negative regulation of double-strand break repair via homologous recombination"/>
    <property type="evidence" value="ECO:0007669"/>
    <property type="project" value="UniProtKB-ARBA"/>
</dbReference>
<dbReference type="InterPro" id="IPR050534">
    <property type="entry name" value="Coronavir_polyprotein_1ab"/>
</dbReference>
<dbReference type="Gene3D" id="3.40.50.300">
    <property type="entry name" value="P-loop containing nucleotide triphosphate hydrolases"/>
    <property type="match status" value="2"/>
</dbReference>
<evidence type="ECO:0000256" key="1">
    <source>
        <dbReference type="ARBA" id="ARBA00004123"/>
    </source>
</evidence>
<comment type="similarity">
    <text evidence="15">Belongs to the RecD family. HELB subfamily.</text>
</comment>
<comment type="subcellular location">
    <subcellularLocation>
        <location evidence="2">Chromosome</location>
    </subcellularLocation>
    <subcellularLocation>
        <location evidence="3">Cytoplasm</location>
    </subcellularLocation>
    <subcellularLocation>
        <location evidence="1">Nucleus</location>
    </subcellularLocation>
</comment>
<comment type="catalytic activity">
    <reaction evidence="13">
        <text>ATP + H2O = ADP + phosphate + H(+)</text>
        <dbReference type="Rhea" id="RHEA:13065"/>
        <dbReference type="ChEBI" id="CHEBI:15377"/>
        <dbReference type="ChEBI" id="CHEBI:15378"/>
        <dbReference type="ChEBI" id="CHEBI:30616"/>
        <dbReference type="ChEBI" id="CHEBI:43474"/>
        <dbReference type="ChEBI" id="CHEBI:456216"/>
        <dbReference type="EC" id="3.6.4.12"/>
    </reaction>
</comment>
<accession>A0A7J7ZHU0</accession>
<dbReference type="InterPro" id="IPR027785">
    <property type="entry name" value="UvrD-like_helicase_C"/>
</dbReference>
<keyword evidence="8" id="KW-0547">Nucleotide-binding</keyword>
<feature type="region of interest" description="Disordered" evidence="17">
    <location>
        <begin position="382"/>
        <end position="430"/>
    </location>
</feature>
<feature type="region of interest" description="Disordered" evidence="17">
    <location>
        <begin position="1"/>
        <end position="42"/>
    </location>
</feature>
<name>A0A7J7ZHU0_PIPKU</name>
<dbReference type="GO" id="GO:0006269">
    <property type="term" value="P:DNA replication, synthesis of primer"/>
    <property type="evidence" value="ECO:0007669"/>
    <property type="project" value="UniProtKB-ARBA"/>
</dbReference>
<dbReference type="InterPro" id="IPR027417">
    <property type="entry name" value="P-loop_NTPase"/>
</dbReference>
<dbReference type="EMBL" id="JACAGB010000003">
    <property type="protein sequence ID" value="KAF6373837.1"/>
    <property type="molecule type" value="Genomic_DNA"/>
</dbReference>
<dbReference type="InterPro" id="IPR058839">
    <property type="entry name" value="WHD_HELB"/>
</dbReference>
<keyword evidence="21" id="KW-1185">Reference proteome</keyword>
<evidence type="ECO:0000256" key="3">
    <source>
        <dbReference type="ARBA" id="ARBA00004496"/>
    </source>
</evidence>
<evidence type="ECO:0000256" key="9">
    <source>
        <dbReference type="ARBA" id="ARBA00022801"/>
    </source>
</evidence>
<evidence type="ECO:0000256" key="2">
    <source>
        <dbReference type="ARBA" id="ARBA00004286"/>
    </source>
</evidence>
<evidence type="ECO:0000313" key="21">
    <source>
        <dbReference type="Proteomes" id="UP000558488"/>
    </source>
</evidence>
<evidence type="ECO:0000256" key="11">
    <source>
        <dbReference type="ARBA" id="ARBA00022840"/>
    </source>
</evidence>
<evidence type="ECO:0000256" key="15">
    <source>
        <dbReference type="ARBA" id="ARBA00061441"/>
    </source>
</evidence>
<dbReference type="FunFam" id="3.40.50.300:FF:001523">
    <property type="entry name" value="Helicase (DNA) B"/>
    <property type="match status" value="1"/>
</dbReference>
<dbReference type="GO" id="GO:0005524">
    <property type="term" value="F:ATP binding"/>
    <property type="evidence" value="ECO:0007669"/>
    <property type="project" value="UniProtKB-KW"/>
</dbReference>
<feature type="domain" description="UvrD-like helicase C-terminal" evidence="18">
    <location>
        <begin position="856"/>
        <end position="902"/>
    </location>
</feature>
<feature type="compositionally biased region" description="Basic and acidic residues" evidence="17">
    <location>
        <begin position="383"/>
        <end position="401"/>
    </location>
</feature>
<dbReference type="Pfam" id="PF13604">
    <property type="entry name" value="AAA_30"/>
    <property type="match status" value="1"/>
</dbReference>
<dbReference type="GO" id="GO:0017116">
    <property type="term" value="F:single-stranded DNA helicase activity"/>
    <property type="evidence" value="ECO:0007669"/>
    <property type="project" value="TreeGrafter"/>
</dbReference>
<keyword evidence="7" id="KW-0597">Phosphoprotein</keyword>
<dbReference type="CDD" id="cd17933">
    <property type="entry name" value="DEXSc_RecD-like"/>
    <property type="match status" value="1"/>
</dbReference>
<evidence type="ECO:0000256" key="4">
    <source>
        <dbReference type="ARBA" id="ARBA00012551"/>
    </source>
</evidence>
<dbReference type="PANTHER" id="PTHR43788">
    <property type="entry name" value="DNA2/NAM7 HELICASE FAMILY MEMBER"/>
    <property type="match status" value="1"/>
</dbReference>
<dbReference type="OrthoDB" id="416437at2759"/>
<feature type="domain" description="DNA helicase B winged helix" evidence="19">
    <location>
        <begin position="235"/>
        <end position="344"/>
    </location>
</feature>
<dbReference type="GO" id="GO:0005634">
    <property type="term" value="C:nucleus"/>
    <property type="evidence" value="ECO:0007669"/>
    <property type="project" value="UniProtKB-SubCell"/>
</dbReference>
<dbReference type="Pfam" id="PF13538">
    <property type="entry name" value="UvrD_C_2"/>
    <property type="match status" value="1"/>
</dbReference>
<dbReference type="CDD" id="cd18809">
    <property type="entry name" value="SF1_C_RecD"/>
    <property type="match status" value="1"/>
</dbReference>
<comment type="function">
    <text evidence="14">5'-3' DNA helicase involved in DNA damage response by acting as an inhibitor of DNA end resection. Recruitment to single-stranded DNA (ssDNA) following DNA damage leads to inhibit the nucleases catalyzing resection, such as EXO1, BLM and DNA2, possibly via the 5'-3' ssDNA translocase activity of HELB. As cells approach S phase, DNA end resection is promoted by the nuclear export of HELB following phosphorylation. Acts independently of TP53BP1. Unwinds duplex DNA with 5'-3' polarity. Has single-strand DNA-dependent ATPase and DNA helicase activities. Prefers ATP and dATP as substrates. During S phase, may facilitate cellular recovery from replication stress.</text>
</comment>
<dbReference type="AlphaFoldDB" id="A0A7J7ZHU0"/>
<comment type="caution">
    <text evidence="20">The sequence shown here is derived from an EMBL/GenBank/DDBJ whole genome shotgun (WGS) entry which is preliminary data.</text>
</comment>
<proteinExistence type="inferred from homology"/>
<dbReference type="Proteomes" id="UP000558488">
    <property type="component" value="Unassembled WGS sequence"/>
</dbReference>
<sequence>MAPRNKQLRELQGPLLPSKALVPENDDCLEEEEEEEEDEPEFVDAEELCSGGLKAGSLPGCRRVVISDENTGEECEVSGHFPLTGAWWRVKVQVKPAGSKNYQVQGFPSYFLQSDMSPPDQKHICSLFLKDCNVHSDTITEFLAWVNATLGYENLNFENLRETLRTFEEKKKKNGKKQSTEQDYKKCCSVEKTIPFINVMTALKFPKIMEFLPVLLPRHFKQLISSSSEEVLGKIDKFLGTQPWKLGFRKITYRELKLLQCEASWTAFCQCPSLLLLMTDVQKNGLKLYSKLKQLCREHGHTYVEGPDLASQVSNQMSLYDVWECLDFLKDINVVSYEKGRVFLYDLYQAEKSIASSIGDLMQRPPWCLHVDVKKVLASIRTQKPEDSRRGDPLNESKPDETLETSEASTQDSGDHIWDDGEDEGNAEIPDDQLDQDQVAALEMVCSNAVTVISGKGGCGKTTIVSHLFRQRELLEKREVKKACEDFEQDQDVPEEWVTFTQQKPPKADKAIEVLLTAPTGKAAGLLRQKTGFHAYTLCQVSYSFYFWKKTMNEDNCENNPWRFSSVRVLVVDEGSLVSVGIFKSVLNLLLEHSKLSKLIILGDIRQLPSIEPGNLLQDLFDTLKPRNCAIELKTNHRTESELIVDNATRISKRQFPKFDAELSISGDPTIPVSVQDKTFIFVRLPEENASSQSSKSDHHSHLYNAVKTLLEEKDLKCAKTSQFIAFRRQDCDVINDCCCKHYTGHLYKDHKKKLIFGVGHKICCTRNAYLTDVLPENDFYSQKSNELEDGMPPGVAKNKHDFESIRLCNGEIFFIKQDITDVTCGKRRYLTIDNMAGLEVTVDFKKLMKFCRIRHAWARTIHTFQGSEEQTVVYVVGKAGRQDWQHVYTAVTRGRSRVYVIAEEAHLRSAIFRNNVRRKTRLKHFLQDWLSSSESPAEGASPSKGSEDGRCPSTPPPASPFPAAAHSGTSDVQASAAAFDAFPGFASFSGGWRVPFSGETNAGGDPAQLRGSKRTCAMADESPSKVLMVEESSPQVSSKLQNLKLNNLTPRRLFKPTDNQET</sequence>
<dbReference type="Gene3D" id="2.30.30.940">
    <property type="match status" value="1"/>
</dbReference>
<evidence type="ECO:0000256" key="12">
    <source>
        <dbReference type="ARBA" id="ARBA00023242"/>
    </source>
</evidence>
<dbReference type="GO" id="GO:0005694">
    <property type="term" value="C:chromosome"/>
    <property type="evidence" value="ECO:0007669"/>
    <property type="project" value="UniProtKB-SubCell"/>
</dbReference>
<dbReference type="GO" id="GO:1903775">
    <property type="term" value="P:regulation of DNA double-strand break processing"/>
    <property type="evidence" value="ECO:0007669"/>
    <property type="project" value="UniProtKB-ARBA"/>
</dbReference>
<dbReference type="SUPFAM" id="SSF52540">
    <property type="entry name" value="P-loop containing nucleoside triphosphate hydrolases"/>
    <property type="match status" value="2"/>
</dbReference>
<evidence type="ECO:0000256" key="16">
    <source>
        <dbReference type="ARBA" id="ARBA00072281"/>
    </source>
</evidence>
<dbReference type="GO" id="GO:0016787">
    <property type="term" value="F:hydrolase activity"/>
    <property type="evidence" value="ECO:0007669"/>
    <property type="project" value="UniProtKB-KW"/>
</dbReference>
<feature type="region of interest" description="Disordered" evidence="17">
    <location>
        <begin position="934"/>
        <end position="968"/>
    </location>
</feature>
<organism evidence="20 21">
    <name type="scientific">Pipistrellus kuhlii</name>
    <name type="common">Kuhl's pipistrelle</name>
    <dbReference type="NCBI Taxonomy" id="59472"/>
    <lineage>
        <taxon>Eukaryota</taxon>
        <taxon>Metazoa</taxon>
        <taxon>Chordata</taxon>
        <taxon>Craniata</taxon>
        <taxon>Vertebrata</taxon>
        <taxon>Euteleostomi</taxon>
        <taxon>Mammalia</taxon>
        <taxon>Eutheria</taxon>
        <taxon>Laurasiatheria</taxon>
        <taxon>Chiroptera</taxon>
        <taxon>Yangochiroptera</taxon>
        <taxon>Vespertilionidae</taxon>
        <taxon>Pipistrellus</taxon>
    </lineage>
</organism>
<keyword evidence="9" id="KW-0378">Hydrolase</keyword>
<dbReference type="EC" id="3.6.4.12" evidence="4"/>
<dbReference type="PANTHER" id="PTHR43788:SF6">
    <property type="entry name" value="DNA HELICASE B"/>
    <property type="match status" value="1"/>
</dbReference>
<keyword evidence="10 20" id="KW-0347">Helicase</keyword>
<keyword evidence="11" id="KW-0067">ATP-binding</keyword>
<protein>
    <recommendedName>
        <fullName evidence="16">DNA helicase B</fullName>
        <ecNumber evidence="4">3.6.4.12</ecNumber>
    </recommendedName>
</protein>
<evidence type="ECO:0000259" key="19">
    <source>
        <dbReference type="Pfam" id="PF25894"/>
    </source>
</evidence>
<evidence type="ECO:0000256" key="6">
    <source>
        <dbReference type="ARBA" id="ARBA00022490"/>
    </source>
</evidence>
<dbReference type="GO" id="GO:0005737">
    <property type="term" value="C:cytoplasm"/>
    <property type="evidence" value="ECO:0007669"/>
    <property type="project" value="UniProtKB-SubCell"/>
</dbReference>
<evidence type="ECO:0000256" key="10">
    <source>
        <dbReference type="ARBA" id="ARBA00022806"/>
    </source>
</evidence>
<evidence type="ECO:0000313" key="20">
    <source>
        <dbReference type="EMBL" id="KAF6373837.1"/>
    </source>
</evidence>
<keyword evidence="12" id="KW-0539">Nucleus</keyword>
<evidence type="ECO:0000256" key="5">
    <source>
        <dbReference type="ARBA" id="ARBA00022454"/>
    </source>
</evidence>
<keyword evidence="5" id="KW-0158">Chromosome</keyword>
<evidence type="ECO:0000259" key="18">
    <source>
        <dbReference type="Pfam" id="PF13538"/>
    </source>
</evidence>
<gene>
    <name evidence="20" type="ORF">mPipKuh1_006137</name>
</gene>
<evidence type="ECO:0000256" key="13">
    <source>
        <dbReference type="ARBA" id="ARBA00047995"/>
    </source>
</evidence>
<reference evidence="20 21" key="1">
    <citation type="journal article" date="2020" name="Nature">
        <title>Six reference-quality genomes reveal evolution of bat adaptations.</title>
        <authorList>
            <person name="Jebb D."/>
            <person name="Huang Z."/>
            <person name="Pippel M."/>
            <person name="Hughes G.M."/>
            <person name="Lavrichenko K."/>
            <person name="Devanna P."/>
            <person name="Winkler S."/>
            <person name="Jermiin L.S."/>
            <person name="Skirmuntt E.C."/>
            <person name="Katzourakis A."/>
            <person name="Burkitt-Gray L."/>
            <person name="Ray D.A."/>
            <person name="Sullivan K.A.M."/>
            <person name="Roscito J.G."/>
            <person name="Kirilenko B.M."/>
            <person name="Davalos L.M."/>
            <person name="Corthals A.P."/>
            <person name="Power M.L."/>
            <person name="Jones G."/>
            <person name="Ransome R.D."/>
            <person name="Dechmann D.K.N."/>
            <person name="Locatelli A.G."/>
            <person name="Puechmaille S.J."/>
            <person name="Fedrigo O."/>
            <person name="Jarvis E.D."/>
            <person name="Hiller M."/>
            <person name="Vernes S.C."/>
            <person name="Myers E.W."/>
            <person name="Teeling E.C."/>
        </authorList>
    </citation>
    <scope>NUCLEOTIDE SEQUENCE [LARGE SCALE GENOMIC DNA]</scope>
    <source>
        <strain evidence="20">MPipKuh1</strain>
        <tissue evidence="20">Flight muscle</tissue>
    </source>
</reference>
<feature type="compositionally biased region" description="Acidic residues" evidence="17">
    <location>
        <begin position="420"/>
        <end position="430"/>
    </location>
</feature>